<evidence type="ECO:0000256" key="6">
    <source>
        <dbReference type="ARBA" id="ARBA00022840"/>
    </source>
</evidence>
<reference evidence="13 14" key="1">
    <citation type="submission" date="2016-01" db="EMBL/GenBank/DDBJ databases">
        <title>High potential of lignocellulose degradation of a new Verrucomicrobia species.</title>
        <authorList>
            <person name="Wang Y."/>
            <person name="Shi Y."/>
            <person name="Qiu Z."/>
            <person name="Liu S."/>
            <person name="Yang H."/>
        </authorList>
    </citation>
    <scope>NUCLEOTIDE SEQUENCE [LARGE SCALE GENOMIC DNA]</scope>
    <source>
        <strain evidence="13 14">TSB47</strain>
    </source>
</reference>
<dbReference type="CDD" id="cd03254">
    <property type="entry name" value="ABCC_Glucan_exporter_like"/>
    <property type="match status" value="1"/>
</dbReference>
<keyword evidence="14" id="KW-1185">Reference proteome</keyword>
<dbReference type="GO" id="GO:0005524">
    <property type="term" value="F:ATP binding"/>
    <property type="evidence" value="ECO:0007669"/>
    <property type="project" value="UniProtKB-KW"/>
</dbReference>
<dbReference type="InterPro" id="IPR017871">
    <property type="entry name" value="ABC_transporter-like_CS"/>
</dbReference>
<proteinExistence type="predicted"/>
<feature type="transmembrane region" description="Helical" evidence="10">
    <location>
        <begin position="183"/>
        <end position="203"/>
    </location>
</feature>
<dbReference type="Pfam" id="PF00005">
    <property type="entry name" value="ABC_tran"/>
    <property type="match status" value="1"/>
</dbReference>
<dbReference type="Pfam" id="PF00664">
    <property type="entry name" value="ABC_membrane"/>
    <property type="match status" value="1"/>
</dbReference>
<dbReference type="STRING" id="1184151.AW736_12830"/>
<dbReference type="InterPro" id="IPR003439">
    <property type="entry name" value="ABC_transporter-like_ATP-bd"/>
</dbReference>
<dbReference type="Proteomes" id="UP000078486">
    <property type="component" value="Unassembled WGS sequence"/>
</dbReference>
<comment type="caution">
    <text evidence="13">The sequence shown here is derived from an EMBL/GenBank/DDBJ whole genome shotgun (WGS) entry which is preliminary data.</text>
</comment>
<dbReference type="GO" id="GO:0016887">
    <property type="term" value="F:ATP hydrolysis activity"/>
    <property type="evidence" value="ECO:0007669"/>
    <property type="project" value="InterPro"/>
</dbReference>
<dbReference type="PROSITE" id="PS50929">
    <property type="entry name" value="ABC_TM1F"/>
    <property type="match status" value="1"/>
</dbReference>
<dbReference type="Gene3D" id="3.40.50.300">
    <property type="entry name" value="P-loop containing nucleotide triphosphate hydrolases"/>
    <property type="match status" value="1"/>
</dbReference>
<keyword evidence="2" id="KW-0813">Transport</keyword>
<keyword evidence="4 10" id="KW-0812">Transmembrane</keyword>
<keyword evidence="5" id="KW-0547">Nucleotide-binding</keyword>
<gene>
    <name evidence="13" type="ORF">AW736_12830</name>
</gene>
<keyword evidence="3" id="KW-1003">Cell membrane</keyword>
<evidence type="ECO:0000313" key="13">
    <source>
        <dbReference type="EMBL" id="OAM89564.1"/>
    </source>
</evidence>
<protein>
    <submittedName>
        <fullName evidence="13">Sugar ABC transporter</fullName>
    </submittedName>
</protein>
<dbReference type="AlphaFoldDB" id="A0A178IHY3"/>
<evidence type="ECO:0000256" key="10">
    <source>
        <dbReference type="SAM" id="Phobius"/>
    </source>
</evidence>
<evidence type="ECO:0000256" key="3">
    <source>
        <dbReference type="ARBA" id="ARBA00022475"/>
    </source>
</evidence>
<dbReference type="GO" id="GO:0015421">
    <property type="term" value="F:ABC-type oligopeptide transporter activity"/>
    <property type="evidence" value="ECO:0007669"/>
    <property type="project" value="TreeGrafter"/>
</dbReference>
<evidence type="ECO:0000259" key="11">
    <source>
        <dbReference type="PROSITE" id="PS50893"/>
    </source>
</evidence>
<evidence type="ECO:0000256" key="4">
    <source>
        <dbReference type="ARBA" id="ARBA00022692"/>
    </source>
</evidence>
<dbReference type="PROSITE" id="PS00211">
    <property type="entry name" value="ABC_TRANSPORTER_1"/>
    <property type="match status" value="1"/>
</dbReference>
<dbReference type="InterPro" id="IPR039421">
    <property type="entry name" value="Type_1_exporter"/>
</dbReference>
<dbReference type="Gene3D" id="1.20.1560.10">
    <property type="entry name" value="ABC transporter type 1, transmembrane domain"/>
    <property type="match status" value="1"/>
</dbReference>
<feature type="domain" description="ABC transmembrane type-1" evidence="12">
    <location>
        <begin position="47"/>
        <end position="325"/>
    </location>
</feature>
<evidence type="ECO:0000256" key="9">
    <source>
        <dbReference type="SAM" id="MobiDB-lite"/>
    </source>
</evidence>
<dbReference type="EMBL" id="LRRQ01000089">
    <property type="protein sequence ID" value="OAM89564.1"/>
    <property type="molecule type" value="Genomic_DNA"/>
</dbReference>
<evidence type="ECO:0000256" key="1">
    <source>
        <dbReference type="ARBA" id="ARBA00004651"/>
    </source>
</evidence>
<feature type="compositionally biased region" description="Pro residues" evidence="9">
    <location>
        <begin position="377"/>
        <end position="388"/>
    </location>
</feature>
<evidence type="ECO:0000256" key="2">
    <source>
        <dbReference type="ARBA" id="ARBA00022448"/>
    </source>
</evidence>
<keyword evidence="6" id="KW-0067">ATP-binding</keyword>
<evidence type="ECO:0000256" key="7">
    <source>
        <dbReference type="ARBA" id="ARBA00022989"/>
    </source>
</evidence>
<feature type="domain" description="ABC transporter" evidence="11">
    <location>
        <begin position="411"/>
        <end position="645"/>
    </location>
</feature>
<dbReference type="InterPro" id="IPR036640">
    <property type="entry name" value="ABC1_TM_sf"/>
</dbReference>
<comment type="subcellular location">
    <subcellularLocation>
        <location evidence="1">Cell membrane</location>
        <topology evidence="1">Multi-pass membrane protein</topology>
    </subcellularLocation>
</comment>
<evidence type="ECO:0000256" key="5">
    <source>
        <dbReference type="ARBA" id="ARBA00022741"/>
    </source>
</evidence>
<keyword evidence="7 10" id="KW-1133">Transmembrane helix</keyword>
<keyword evidence="8 10" id="KW-0472">Membrane</keyword>
<dbReference type="SUPFAM" id="SSF52540">
    <property type="entry name" value="P-loop containing nucleoside triphosphate hydrolases"/>
    <property type="match status" value="1"/>
</dbReference>
<accession>A0A178IHY3</accession>
<feature type="transmembrane region" description="Helical" evidence="10">
    <location>
        <begin position="47"/>
        <end position="69"/>
    </location>
</feature>
<evidence type="ECO:0000313" key="14">
    <source>
        <dbReference type="Proteomes" id="UP000078486"/>
    </source>
</evidence>
<dbReference type="FunFam" id="3.40.50.300:FF:000221">
    <property type="entry name" value="Multidrug ABC transporter ATP-binding protein"/>
    <property type="match status" value="1"/>
</dbReference>
<dbReference type="PANTHER" id="PTHR43394:SF1">
    <property type="entry name" value="ATP-BINDING CASSETTE SUB-FAMILY B MEMBER 10, MITOCHONDRIAL"/>
    <property type="match status" value="1"/>
</dbReference>
<dbReference type="InterPro" id="IPR003593">
    <property type="entry name" value="AAA+_ATPase"/>
</dbReference>
<organism evidence="13 14">
    <name type="scientific">Termitidicoccus mucosus</name>
    <dbReference type="NCBI Taxonomy" id="1184151"/>
    <lineage>
        <taxon>Bacteria</taxon>
        <taxon>Pseudomonadati</taxon>
        <taxon>Verrucomicrobiota</taxon>
        <taxon>Opitutia</taxon>
        <taxon>Opitutales</taxon>
        <taxon>Opitutaceae</taxon>
        <taxon>Termitidicoccus</taxon>
    </lineage>
</organism>
<evidence type="ECO:0000259" key="12">
    <source>
        <dbReference type="PROSITE" id="PS50929"/>
    </source>
</evidence>
<feature type="transmembrane region" description="Helical" evidence="10">
    <location>
        <begin position="81"/>
        <end position="100"/>
    </location>
</feature>
<dbReference type="CDD" id="cd07346">
    <property type="entry name" value="ABC_6TM_exporters"/>
    <property type="match status" value="1"/>
</dbReference>
<dbReference type="PANTHER" id="PTHR43394">
    <property type="entry name" value="ATP-DEPENDENT PERMEASE MDL1, MITOCHONDRIAL"/>
    <property type="match status" value="1"/>
</dbReference>
<dbReference type="SUPFAM" id="SSF90123">
    <property type="entry name" value="ABC transporter transmembrane region"/>
    <property type="match status" value="1"/>
</dbReference>
<dbReference type="GO" id="GO:0005886">
    <property type="term" value="C:plasma membrane"/>
    <property type="evidence" value="ECO:0007669"/>
    <property type="project" value="UniProtKB-SubCell"/>
</dbReference>
<dbReference type="InterPro" id="IPR011527">
    <property type="entry name" value="ABC1_TM_dom"/>
</dbReference>
<feature type="region of interest" description="Disordered" evidence="9">
    <location>
        <begin position="348"/>
        <end position="395"/>
    </location>
</feature>
<dbReference type="SMART" id="SM00382">
    <property type="entry name" value="AAA"/>
    <property type="match status" value="1"/>
</dbReference>
<sequence>MPPRRPLALVHREREPEDDDPVIKPLEWGLIRRLFGYMGRFAAKRNALIALTLLRSAQLPALVWLASRIIAGPIANHEPRWVLWGVVSYLALAVVTDGMFHFRQRFALELGESVVGLLRSELFAHLQRMPMAFFNRVKFGRIISRVTSDVETIRTAVQDVFFVGIVQLGQMLFAAAVMLWVDWVLFLVVLCMAPVLALINHHFRGKLSRDSRAAQESFSRVTATLAESVGGIRVTQGFVRQDLNAGLFRNLLADHSRYNIALARTSAVLVPLLELNSQFFVSILLVLGGWQVLQGQVDVGVLIQFFLFAGQFFSPLQVLGNQYNQALVAMASAERVFRLLDAKPDWEDDPAAADLPDPRPRRGEVTSGKYQEDEYESPPPAAARPPPASSSCHLPLDTSHFSTSAPFGAEVEFRHVSFGYDPAHLVLRDVSFVAKPGRMIALVGHTGSGKSSIINLVAKFYLPTGGEVLVDGREIRTITSASLHHQLGMVQQQNFLFSGTVLDNIRLGRPGATDAEVRDAVERLGCADMFDAMPGGLLATVGERGGGLSSGQRQLACFARAMLADPRIIILDEATSAIDAVTEARLQSALAVLLRGRTSFVVAHRLSTIREADLVLVLDAGRVVERGAHADLLYQNGEYARLHRRFMRGGGNA</sequence>
<evidence type="ECO:0000256" key="8">
    <source>
        <dbReference type="ARBA" id="ARBA00023136"/>
    </source>
</evidence>
<name>A0A178IHY3_9BACT</name>
<dbReference type="InterPro" id="IPR027417">
    <property type="entry name" value="P-loop_NTPase"/>
</dbReference>
<dbReference type="PROSITE" id="PS50893">
    <property type="entry name" value="ABC_TRANSPORTER_2"/>
    <property type="match status" value="1"/>
</dbReference>